<accession>A0A2P8FD86</accession>
<dbReference type="AlphaFoldDB" id="A0A2P8FD86"/>
<protein>
    <submittedName>
        <fullName evidence="1">Putative metal-binding protein</fullName>
    </submittedName>
</protein>
<dbReference type="OrthoDB" id="424426at2"/>
<dbReference type="RefSeq" id="WP_106608337.1">
    <property type="nucleotide sequence ID" value="NZ_PYGJ01000005.1"/>
</dbReference>
<keyword evidence="2" id="KW-1185">Reference proteome</keyword>
<organism evidence="1 2">
    <name type="scientific">Shimia abyssi</name>
    <dbReference type="NCBI Taxonomy" id="1662395"/>
    <lineage>
        <taxon>Bacteria</taxon>
        <taxon>Pseudomonadati</taxon>
        <taxon>Pseudomonadota</taxon>
        <taxon>Alphaproteobacteria</taxon>
        <taxon>Rhodobacterales</taxon>
        <taxon>Roseobacteraceae</taxon>
    </lineage>
</organism>
<dbReference type="Proteomes" id="UP000240418">
    <property type="component" value="Unassembled WGS sequence"/>
</dbReference>
<dbReference type="InterPro" id="IPR036249">
    <property type="entry name" value="Thioredoxin-like_sf"/>
</dbReference>
<comment type="caution">
    <text evidence="1">The sequence shown here is derived from an EMBL/GenBank/DDBJ whole genome shotgun (WGS) entry which is preliminary data.</text>
</comment>
<proteinExistence type="predicted"/>
<dbReference type="InterPro" id="IPR012863">
    <property type="entry name" value="DUF1636"/>
</dbReference>
<evidence type="ECO:0000313" key="2">
    <source>
        <dbReference type="Proteomes" id="UP000240418"/>
    </source>
</evidence>
<reference evidence="1 2" key="1">
    <citation type="submission" date="2018-03" db="EMBL/GenBank/DDBJ databases">
        <title>Genomic Encyclopedia of Archaeal and Bacterial Type Strains, Phase II (KMG-II): from individual species to whole genera.</title>
        <authorList>
            <person name="Goeker M."/>
        </authorList>
    </citation>
    <scope>NUCLEOTIDE SEQUENCE [LARGE SCALE GENOMIC DNA]</scope>
    <source>
        <strain evidence="1 2">DSM 100673</strain>
    </source>
</reference>
<dbReference type="SUPFAM" id="SSF52833">
    <property type="entry name" value="Thioredoxin-like"/>
    <property type="match status" value="1"/>
</dbReference>
<dbReference type="CDD" id="cd02980">
    <property type="entry name" value="TRX_Fd_family"/>
    <property type="match status" value="1"/>
</dbReference>
<dbReference type="EMBL" id="PYGJ01000005">
    <property type="protein sequence ID" value="PSL19679.1"/>
    <property type="molecule type" value="Genomic_DNA"/>
</dbReference>
<name>A0A2P8FD86_9RHOB</name>
<evidence type="ECO:0000313" key="1">
    <source>
        <dbReference type="EMBL" id="PSL19679.1"/>
    </source>
</evidence>
<sequence>MADASQPVELLVCTTCRAGQPTNVEGPRPGTQLFDALTAADLPENVTLKGVECFSNCDQGCSVTLRGGNERWTYVYGRFTGAEDAELVADGVTKYAATVDGLVPWRERSIHFRKNCIARIPPQETPE</sequence>
<gene>
    <name evidence="1" type="ORF">CLV88_105102</name>
</gene>
<dbReference type="Pfam" id="PF07845">
    <property type="entry name" value="DUF1636"/>
    <property type="match status" value="1"/>
</dbReference>